<comment type="catalytic activity">
    <reaction evidence="10">
        <text>N-terminal L-seryl-[histone H2A] + acetyl-CoA = N-terminal N(alpha)-acetyl-L-seryl-[histone H2A] + CoA + H(+)</text>
        <dbReference type="Rhea" id="RHEA:50600"/>
        <dbReference type="Rhea" id="RHEA-COMP:12742"/>
        <dbReference type="Rhea" id="RHEA-COMP:12744"/>
        <dbReference type="ChEBI" id="CHEBI:15378"/>
        <dbReference type="ChEBI" id="CHEBI:57287"/>
        <dbReference type="ChEBI" id="CHEBI:57288"/>
        <dbReference type="ChEBI" id="CHEBI:64738"/>
        <dbReference type="ChEBI" id="CHEBI:83690"/>
        <dbReference type="EC" id="2.3.1.257"/>
    </reaction>
</comment>
<evidence type="ECO:0000256" key="6">
    <source>
        <dbReference type="ARBA" id="ARBA00022490"/>
    </source>
</evidence>
<dbReference type="GO" id="GO:0005737">
    <property type="term" value="C:cytoplasm"/>
    <property type="evidence" value="ECO:0007669"/>
    <property type="project" value="UniProtKB-SubCell"/>
</dbReference>
<proteinExistence type="inferred from homology"/>
<feature type="domain" description="N-acetyltransferase" evidence="13">
    <location>
        <begin position="76"/>
        <end position="221"/>
    </location>
</feature>
<dbReference type="GO" id="GO:1990189">
    <property type="term" value="F:protein N-terminal-serine acetyltransferase activity"/>
    <property type="evidence" value="ECO:0007669"/>
    <property type="project" value="UniProtKB-EC"/>
</dbReference>
<evidence type="ECO:0000256" key="9">
    <source>
        <dbReference type="ARBA" id="ARBA00023315"/>
    </source>
</evidence>
<evidence type="ECO:0000256" key="7">
    <source>
        <dbReference type="ARBA" id="ARBA00022679"/>
    </source>
</evidence>
<dbReference type="GO" id="GO:0043998">
    <property type="term" value="F:histone H2A acetyltransferase activity"/>
    <property type="evidence" value="ECO:0007669"/>
    <property type="project" value="InterPro"/>
</dbReference>
<dbReference type="InterPro" id="IPR039949">
    <property type="entry name" value="NAA40"/>
</dbReference>
<dbReference type="GO" id="GO:0005634">
    <property type="term" value="C:nucleus"/>
    <property type="evidence" value="ECO:0007669"/>
    <property type="project" value="UniProtKB-SubCell"/>
</dbReference>
<dbReference type="PANTHER" id="PTHR20531:SF1">
    <property type="entry name" value="N-ALPHA-ACETYLTRANSFERASE 40"/>
    <property type="match status" value="1"/>
</dbReference>
<evidence type="ECO:0000256" key="4">
    <source>
        <dbReference type="ARBA" id="ARBA00012950"/>
    </source>
</evidence>
<keyword evidence="15" id="KW-1185">Reference proteome</keyword>
<comment type="caution">
    <text evidence="14">The sequence shown here is derived from an EMBL/GenBank/DDBJ whole genome shotgun (WGS) entry which is preliminary data.</text>
</comment>
<evidence type="ECO:0000313" key="15">
    <source>
        <dbReference type="Proteomes" id="UP000383932"/>
    </source>
</evidence>
<reference evidence="14 15" key="1">
    <citation type="journal article" date="2019" name="Fungal Biol. Biotechnol.">
        <title>Draft genome sequence of fastidious pathogen Ceratobasidium theobromae, which causes vascular-streak dieback in Theobroma cacao.</title>
        <authorList>
            <person name="Ali S.S."/>
            <person name="Asman A."/>
            <person name="Shao J."/>
            <person name="Firmansyah A.P."/>
            <person name="Susilo A.W."/>
            <person name="Rosmana A."/>
            <person name="McMahon P."/>
            <person name="Junaid M."/>
            <person name="Guest D."/>
            <person name="Kheng T.Y."/>
            <person name="Meinhardt L.W."/>
            <person name="Bailey B.A."/>
        </authorList>
    </citation>
    <scope>NUCLEOTIDE SEQUENCE [LARGE SCALE GENOMIC DNA]</scope>
    <source>
        <strain evidence="14 15">CT2</strain>
    </source>
</reference>
<name>A0A5N5QRM5_9AGAM</name>
<dbReference type="PROSITE" id="PS51186">
    <property type="entry name" value="GNAT"/>
    <property type="match status" value="1"/>
</dbReference>
<dbReference type="EC" id="2.3.1.257" evidence="4"/>
<evidence type="ECO:0000256" key="2">
    <source>
        <dbReference type="ARBA" id="ARBA00004496"/>
    </source>
</evidence>
<protein>
    <recommendedName>
        <fullName evidence="5">N-alpha-acetyltransferase 40</fullName>
        <ecNumber evidence="4">2.3.1.257</ecNumber>
    </recommendedName>
</protein>
<keyword evidence="9" id="KW-0012">Acyltransferase</keyword>
<dbReference type="InterPro" id="IPR000182">
    <property type="entry name" value="GNAT_dom"/>
</dbReference>
<dbReference type="Proteomes" id="UP000383932">
    <property type="component" value="Unassembled WGS sequence"/>
</dbReference>
<evidence type="ECO:0000256" key="1">
    <source>
        <dbReference type="ARBA" id="ARBA00004123"/>
    </source>
</evidence>
<evidence type="ECO:0000313" key="14">
    <source>
        <dbReference type="EMBL" id="KAB5594354.1"/>
    </source>
</evidence>
<gene>
    <name evidence="14" type="ORF">CTheo_2131</name>
</gene>
<dbReference type="Gene3D" id="3.40.630.30">
    <property type="match status" value="1"/>
</dbReference>
<dbReference type="SUPFAM" id="SSF55729">
    <property type="entry name" value="Acyl-CoA N-acyltransferases (Nat)"/>
    <property type="match status" value="1"/>
</dbReference>
<dbReference type="PANTHER" id="PTHR20531">
    <property type="entry name" value="N-ALPHA-ACETYLTRANSFERASE 40"/>
    <property type="match status" value="1"/>
</dbReference>
<evidence type="ECO:0000256" key="5">
    <source>
        <dbReference type="ARBA" id="ARBA00015043"/>
    </source>
</evidence>
<keyword evidence="6" id="KW-0963">Cytoplasm</keyword>
<evidence type="ECO:0000256" key="3">
    <source>
        <dbReference type="ARBA" id="ARBA00008870"/>
    </source>
</evidence>
<evidence type="ECO:0000256" key="8">
    <source>
        <dbReference type="ARBA" id="ARBA00023242"/>
    </source>
</evidence>
<keyword evidence="7" id="KW-0808">Transferase</keyword>
<dbReference type="AlphaFoldDB" id="A0A5N5QRM5"/>
<evidence type="ECO:0000256" key="10">
    <source>
        <dbReference type="ARBA" id="ARBA00047821"/>
    </source>
</evidence>
<dbReference type="OrthoDB" id="424551at2759"/>
<sequence>MATTRPEKPVRERSLATTAKRPPFKRKQHPLKVLAREVNEASLSLGFRHLAPIFITCMTWKIYDGPTIRSTPTLKSQVWELFEHNMHDMYVQAEDPDIPWDPPAKEKELFHKLSRFILLYNSAEELEAFCMFRFEADKNYEGKMQFMVYIYEVQVAEGSRGTGICRRMLGALEQLCAGLKVQLFMLTCFRCNSDALPVYEHLGFKQHVDTTETAVVFFKLL</sequence>
<feature type="region of interest" description="Disordered" evidence="12">
    <location>
        <begin position="1"/>
        <end position="22"/>
    </location>
</feature>
<comment type="subcellular location">
    <subcellularLocation>
        <location evidence="2">Cytoplasm</location>
    </subcellularLocation>
    <subcellularLocation>
        <location evidence="1">Nucleus</location>
    </subcellularLocation>
</comment>
<feature type="compositionally biased region" description="Basic and acidic residues" evidence="12">
    <location>
        <begin position="1"/>
        <end position="14"/>
    </location>
</feature>
<dbReference type="GO" id="GO:0010485">
    <property type="term" value="F:histone H4 acetyltransferase activity"/>
    <property type="evidence" value="ECO:0007669"/>
    <property type="project" value="InterPro"/>
</dbReference>
<comment type="similarity">
    <text evidence="3">Belongs to the acetyltransferase family. NAA40 subfamily.</text>
</comment>
<keyword evidence="8" id="KW-0539">Nucleus</keyword>
<dbReference type="Pfam" id="PF00583">
    <property type="entry name" value="Acetyltransf_1"/>
    <property type="match status" value="1"/>
</dbReference>
<evidence type="ECO:0000259" key="13">
    <source>
        <dbReference type="PROSITE" id="PS51186"/>
    </source>
</evidence>
<organism evidence="14 15">
    <name type="scientific">Ceratobasidium theobromae</name>
    <dbReference type="NCBI Taxonomy" id="1582974"/>
    <lineage>
        <taxon>Eukaryota</taxon>
        <taxon>Fungi</taxon>
        <taxon>Dikarya</taxon>
        <taxon>Basidiomycota</taxon>
        <taxon>Agaricomycotina</taxon>
        <taxon>Agaricomycetes</taxon>
        <taxon>Cantharellales</taxon>
        <taxon>Ceratobasidiaceae</taxon>
        <taxon>Ceratobasidium</taxon>
    </lineage>
</organism>
<accession>A0A5N5QRM5</accession>
<evidence type="ECO:0000256" key="11">
    <source>
        <dbReference type="ARBA" id="ARBA00049524"/>
    </source>
</evidence>
<dbReference type="EMBL" id="SSOP01000021">
    <property type="protein sequence ID" value="KAB5594354.1"/>
    <property type="molecule type" value="Genomic_DNA"/>
</dbReference>
<evidence type="ECO:0000256" key="12">
    <source>
        <dbReference type="SAM" id="MobiDB-lite"/>
    </source>
</evidence>
<comment type="catalytic activity">
    <reaction evidence="11">
        <text>N-terminal L-seryl-[histone H4] + acetyl-CoA = N-terminal N(alpha)-acetyl-L-seryl-[histone H4] + CoA + H(+)</text>
        <dbReference type="Rhea" id="RHEA:50596"/>
        <dbReference type="Rhea" id="RHEA-COMP:12740"/>
        <dbReference type="Rhea" id="RHEA-COMP:12743"/>
        <dbReference type="ChEBI" id="CHEBI:15378"/>
        <dbReference type="ChEBI" id="CHEBI:57287"/>
        <dbReference type="ChEBI" id="CHEBI:57288"/>
        <dbReference type="ChEBI" id="CHEBI:64738"/>
        <dbReference type="ChEBI" id="CHEBI:83690"/>
        <dbReference type="EC" id="2.3.1.257"/>
    </reaction>
</comment>
<dbReference type="InterPro" id="IPR016181">
    <property type="entry name" value="Acyl_CoA_acyltransferase"/>
</dbReference>